<keyword evidence="4" id="KW-1185">Reference proteome</keyword>
<proteinExistence type="predicted"/>
<dbReference type="RefSeq" id="WP_119884171.1">
    <property type="nucleotide sequence ID" value="NZ_CP032418.1"/>
</dbReference>
<feature type="domain" description="Amidohydrolase-related" evidence="2">
    <location>
        <begin position="45"/>
        <end position="306"/>
    </location>
</feature>
<evidence type="ECO:0000259" key="2">
    <source>
        <dbReference type="Pfam" id="PF04909"/>
    </source>
</evidence>
<name>A0A385YV77_9BACL</name>
<dbReference type="Gene3D" id="3.20.20.140">
    <property type="entry name" value="Metal-dependent hydrolases"/>
    <property type="match status" value="1"/>
</dbReference>
<keyword evidence="1" id="KW-0732">Signal</keyword>
<dbReference type="EMBL" id="CP032418">
    <property type="protein sequence ID" value="AYC30454.1"/>
    <property type="molecule type" value="Genomic_DNA"/>
</dbReference>
<organism evidence="3 4">
    <name type="scientific">Paenisporosarcina cavernae</name>
    <dbReference type="NCBI Taxonomy" id="2320858"/>
    <lineage>
        <taxon>Bacteria</taxon>
        <taxon>Bacillati</taxon>
        <taxon>Bacillota</taxon>
        <taxon>Bacilli</taxon>
        <taxon>Bacillales</taxon>
        <taxon>Caryophanaceae</taxon>
        <taxon>Paenisporosarcina</taxon>
    </lineage>
</organism>
<dbReference type="Pfam" id="PF04909">
    <property type="entry name" value="Amidohydro_2"/>
    <property type="match status" value="1"/>
</dbReference>
<dbReference type="GO" id="GO:0016787">
    <property type="term" value="F:hydrolase activity"/>
    <property type="evidence" value="ECO:0007669"/>
    <property type="project" value="UniProtKB-KW"/>
</dbReference>
<evidence type="ECO:0000313" key="4">
    <source>
        <dbReference type="Proteomes" id="UP000265725"/>
    </source>
</evidence>
<feature type="chain" id="PRO_5039598824" evidence="1">
    <location>
        <begin position="20"/>
        <end position="351"/>
    </location>
</feature>
<protein>
    <submittedName>
        <fullName evidence="3">Amidohydrolase</fullName>
    </submittedName>
</protein>
<dbReference type="AlphaFoldDB" id="A0A385YV77"/>
<dbReference type="OrthoDB" id="581098at2"/>
<evidence type="ECO:0000313" key="3">
    <source>
        <dbReference type="EMBL" id="AYC30454.1"/>
    </source>
</evidence>
<dbReference type="KEGG" id="paek:D3873_11655"/>
<dbReference type="SUPFAM" id="SSF51556">
    <property type="entry name" value="Metallo-dependent hydrolases"/>
    <property type="match status" value="1"/>
</dbReference>
<dbReference type="InterPro" id="IPR006680">
    <property type="entry name" value="Amidohydro-rel"/>
</dbReference>
<dbReference type="InterPro" id="IPR032466">
    <property type="entry name" value="Metal_Hydrolase"/>
</dbReference>
<reference evidence="4" key="1">
    <citation type="submission" date="2018-09" db="EMBL/GenBank/DDBJ databases">
        <authorList>
            <person name="Zhu H."/>
        </authorList>
    </citation>
    <scope>NUCLEOTIDE SEQUENCE [LARGE SCALE GENOMIC DNA]</scope>
    <source>
        <strain evidence="4">K2R23-3</strain>
    </source>
</reference>
<dbReference type="Proteomes" id="UP000265725">
    <property type="component" value="Chromosome"/>
</dbReference>
<feature type="signal peptide" evidence="1">
    <location>
        <begin position="1"/>
        <end position="19"/>
    </location>
</feature>
<gene>
    <name evidence="3" type="ORF">D3873_11655</name>
</gene>
<sequence>MTKKIFLFLLFSSMLLVCLAMNRTDIQIVSKRAGDLQLPEKKGIIDIHNHDASTLSPVLSSDTHFVPPTIQLWKDHDVTRTVLFGAVSDPKAVATDRVAWNYYEKYPDAIIPSISGFPLRKGSNGEDYLRDQLEKGVPFIGEIFVASTYSAFSDAKWKAKNAYDGNLPAIYELAAQYDVPVLIHIDPLNTFQLTKLKLAAAKHPNTTIILAHANVFSSLDDLEDLLKTRPNIMLDFFAGFTDYNEASSYELSDFIPLMEKYPNRWVLGSDSGYEVGMEQSLQAMQKTSDLLRAETRDRITQYNAYEMIYAQEMTASQKQRIHDSLINRGERKVSMKLFKMEANKWLLENEN</sequence>
<accession>A0A385YV77</accession>
<evidence type="ECO:0000256" key="1">
    <source>
        <dbReference type="SAM" id="SignalP"/>
    </source>
</evidence>
<keyword evidence="3" id="KW-0378">Hydrolase</keyword>